<evidence type="ECO:0000256" key="3">
    <source>
        <dbReference type="ARBA" id="ARBA00022553"/>
    </source>
</evidence>
<keyword evidence="7" id="KW-0067">ATP-binding</keyword>
<dbReference type="InterPro" id="IPR050482">
    <property type="entry name" value="Sensor_HK_TwoCompSys"/>
</dbReference>
<evidence type="ECO:0000256" key="1">
    <source>
        <dbReference type="ARBA" id="ARBA00000085"/>
    </source>
</evidence>
<dbReference type="Proteomes" id="UP000784128">
    <property type="component" value="Unassembled WGS sequence"/>
</dbReference>
<dbReference type="PANTHER" id="PTHR24421">
    <property type="entry name" value="NITRATE/NITRITE SENSOR PROTEIN NARX-RELATED"/>
    <property type="match status" value="1"/>
</dbReference>
<keyword evidence="8" id="KW-0902">Two-component regulatory system</keyword>
<dbReference type="Gene3D" id="3.30.565.10">
    <property type="entry name" value="Histidine kinase-like ATPase, C-terminal domain"/>
    <property type="match status" value="1"/>
</dbReference>
<dbReference type="Pfam" id="PF02518">
    <property type="entry name" value="HATPase_c"/>
    <property type="match status" value="1"/>
</dbReference>
<dbReference type="InterPro" id="IPR000014">
    <property type="entry name" value="PAS"/>
</dbReference>
<dbReference type="CDD" id="cd16917">
    <property type="entry name" value="HATPase_UhpB-NarQ-NarX-like"/>
    <property type="match status" value="1"/>
</dbReference>
<evidence type="ECO:0000313" key="11">
    <source>
        <dbReference type="EMBL" id="MBT1072407.1"/>
    </source>
</evidence>
<keyword evidence="3" id="KW-0597">Phosphoprotein</keyword>
<evidence type="ECO:0000256" key="8">
    <source>
        <dbReference type="ARBA" id="ARBA00023012"/>
    </source>
</evidence>
<evidence type="ECO:0000256" key="5">
    <source>
        <dbReference type="ARBA" id="ARBA00022741"/>
    </source>
</evidence>
<evidence type="ECO:0000259" key="10">
    <source>
        <dbReference type="SMART" id="SM00387"/>
    </source>
</evidence>
<proteinExistence type="predicted"/>
<dbReference type="SUPFAM" id="SSF55785">
    <property type="entry name" value="PYP-like sensor domain (PAS domain)"/>
    <property type="match status" value="1"/>
</dbReference>
<keyword evidence="12" id="KW-1185">Reference proteome</keyword>
<evidence type="ECO:0000256" key="7">
    <source>
        <dbReference type="ARBA" id="ARBA00022840"/>
    </source>
</evidence>
<dbReference type="SMART" id="SM00387">
    <property type="entry name" value="HATPase_c"/>
    <property type="match status" value="1"/>
</dbReference>
<dbReference type="InterPro" id="IPR035965">
    <property type="entry name" value="PAS-like_dom_sf"/>
</dbReference>
<dbReference type="NCBIfam" id="TIGR00229">
    <property type="entry name" value="sensory_box"/>
    <property type="match status" value="1"/>
</dbReference>
<dbReference type="InterPro" id="IPR003594">
    <property type="entry name" value="HATPase_dom"/>
</dbReference>
<dbReference type="SUPFAM" id="SSF55874">
    <property type="entry name" value="ATPase domain of HSP90 chaperone/DNA topoisomerase II/histidine kinase"/>
    <property type="match status" value="1"/>
</dbReference>
<comment type="caution">
    <text evidence="11">The sequence shown here is derived from an EMBL/GenBank/DDBJ whole genome shotgun (WGS) entry which is preliminary data.</text>
</comment>
<dbReference type="InterPro" id="IPR036890">
    <property type="entry name" value="HATPase_C_sf"/>
</dbReference>
<evidence type="ECO:0000256" key="2">
    <source>
        <dbReference type="ARBA" id="ARBA00012438"/>
    </source>
</evidence>
<comment type="catalytic activity">
    <reaction evidence="1">
        <text>ATP + protein L-histidine = ADP + protein N-phospho-L-histidine.</text>
        <dbReference type="EC" id="2.7.13.3"/>
    </reaction>
</comment>
<keyword evidence="5" id="KW-0547">Nucleotide-binding</keyword>
<keyword evidence="4" id="KW-0808">Transferase</keyword>
<dbReference type="Gene3D" id="3.30.450.20">
    <property type="entry name" value="PAS domain"/>
    <property type="match status" value="1"/>
</dbReference>
<evidence type="ECO:0000313" key="12">
    <source>
        <dbReference type="Proteomes" id="UP000784128"/>
    </source>
</evidence>
<dbReference type="InterPro" id="IPR011712">
    <property type="entry name" value="Sig_transdc_His_kin_sub3_dim/P"/>
</dbReference>
<organism evidence="11 12">
    <name type="scientific">Pelotalea chapellei</name>
    <dbReference type="NCBI Taxonomy" id="44671"/>
    <lineage>
        <taxon>Bacteria</taxon>
        <taxon>Pseudomonadati</taxon>
        <taxon>Thermodesulfobacteriota</taxon>
        <taxon>Desulfuromonadia</taxon>
        <taxon>Geobacterales</taxon>
        <taxon>Geobacteraceae</taxon>
        <taxon>Pelotalea</taxon>
    </lineage>
</organism>
<evidence type="ECO:0000256" key="6">
    <source>
        <dbReference type="ARBA" id="ARBA00022777"/>
    </source>
</evidence>
<dbReference type="PANTHER" id="PTHR24421:SF10">
    <property type="entry name" value="NITRATE_NITRITE SENSOR PROTEIN NARQ"/>
    <property type="match status" value="1"/>
</dbReference>
<dbReference type="EMBL" id="JAHDYS010000010">
    <property type="protein sequence ID" value="MBT1072407.1"/>
    <property type="molecule type" value="Genomic_DNA"/>
</dbReference>
<feature type="domain" description="Histidine kinase/HSP90-like ATPase" evidence="10">
    <location>
        <begin position="342"/>
        <end position="436"/>
    </location>
</feature>
<evidence type="ECO:0000256" key="4">
    <source>
        <dbReference type="ARBA" id="ARBA00022679"/>
    </source>
</evidence>
<dbReference type="Pfam" id="PF07730">
    <property type="entry name" value="HisKA_3"/>
    <property type="match status" value="1"/>
</dbReference>
<sequence length="449" mass="50458">MGKKNDMIQPADAVELPGKAEVSVRADETELTASSQDVERRVLHELQIGQIELELQNTELRQSRDEVESVLENYTELYDFAPVGYCTLHRDGAIQRINVIGAILLGEKRSKLINLRLSQFVSDNNTAFFDEMLATAFNGQQKKAHCEVVIHPRGLRSPTTVQIVAMASATADECLVVIIDITERKRLEAQTRAAELLALNSQLVQEIENRKKLEKTLLDSQKRLRNLTANLQSIREEERKAIAREIHDELGQLLASVQLGVSFLAGEYSNHQNLVAKTREMEIQIAEGIKTVQRISAELRPAMLDVLGLADALEWQSQDFQKRTAIECKINVLLLENRVHPDVATALFRIFQESLTNVQRHSQATRVEAQLVQRSRYYSLTVRDNGRGITSEEIASPQSIGLIGIRERVFIIGGSMRIFGSSEQGTALFVRAPVTPKETSYVTQENHHC</sequence>
<feature type="coiled-coil region" evidence="9">
    <location>
        <begin position="196"/>
        <end position="244"/>
    </location>
</feature>
<protein>
    <recommendedName>
        <fullName evidence="2">histidine kinase</fullName>
        <ecNumber evidence="2">2.7.13.3</ecNumber>
    </recommendedName>
</protein>
<evidence type="ECO:0000256" key="9">
    <source>
        <dbReference type="SAM" id="Coils"/>
    </source>
</evidence>
<accession>A0ABS5U9N7</accession>
<name>A0ABS5U9N7_9BACT</name>
<dbReference type="RefSeq" id="WP_214299329.1">
    <property type="nucleotide sequence ID" value="NZ_JAHDYS010000010.1"/>
</dbReference>
<gene>
    <name evidence="11" type="ORF">KJB30_11460</name>
</gene>
<dbReference type="Gene3D" id="1.20.5.1930">
    <property type="match status" value="1"/>
</dbReference>
<reference evidence="11 12" key="1">
    <citation type="submission" date="2021-05" db="EMBL/GenBank/DDBJ databases">
        <title>The draft genome of Geobacter chapellei DSM 13688.</title>
        <authorList>
            <person name="Xu Z."/>
            <person name="Masuda Y."/>
            <person name="Itoh H."/>
            <person name="Senoo K."/>
        </authorList>
    </citation>
    <scope>NUCLEOTIDE SEQUENCE [LARGE SCALE GENOMIC DNA]</scope>
    <source>
        <strain evidence="11 12">DSM 13688</strain>
    </source>
</reference>
<dbReference type="EC" id="2.7.13.3" evidence="2"/>
<keyword evidence="6" id="KW-0418">Kinase</keyword>
<keyword evidence="9" id="KW-0175">Coiled coil</keyword>